<feature type="transmembrane region" description="Helical" evidence="1">
    <location>
        <begin position="283"/>
        <end position="305"/>
    </location>
</feature>
<comment type="caution">
    <text evidence="2">The sequence shown here is derived from an EMBL/GenBank/DDBJ whole genome shotgun (WGS) entry which is preliminary data.</text>
</comment>
<gene>
    <name evidence="2" type="ORF">JOC31_001870</name>
</gene>
<feature type="transmembrane region" description="Helical" evidence="1">
    <location>
        <begin position="197"/>
        <end position="220"/>
    </location>
</feature>
<feature type="transmembrane region" description="Helical" evidence="1">
    <location>
        <begin position="111"/>
        <end position="128"/>
    </location>
</feature>
<keyword evidence="1" id="KW-0472">Membrane</keyword>
<evidence type="ECO:0000313" key="2">
    <source>
        <dbReference type="EMBL" id="MBM7637040.1"/>
    </source>
</evidence>
<evidence type="ECO:0000256" key="1">
    <source>
        <dbReference type="SAM" id="Phobius"/>
    </source>
</evidence>
<evidence type="ECO:0008006" key="4">
    <source>
        <dbReference type="Google" id="ProtNLM"/>
    </source>
</evidence>
<protein>
    <recommendedName>
        <fullName evidence="4">ABC transporter permease</fullName>
    </recommendedName>
</protein>
<organism evidence="2 3">
    <name type="scientific">Streptococcus saliviloxodontae</name>
    <dbReference type="NCBI Taxonomy" id="1349416"/>
    <lineage>
        <taxon>Bacteria</taxon>
        <taxon>Bacillati</taxon>
        <taxon>Bacillota</taxon>
        <taxon>Bacilli</taxon>
        <taxon>Lactobacillales</taxon>
        <taxon>Streptococcaceae</taxon>
        <taxon>Streptococcus</taxon>
    </lineage>
</organism>
<keyword evidence="3" id="KW-1185">Reference proteome</keyword>
<feature type="transmembrane region" description="Helical" evidence="1">
    <location>
        <begin position="429"/>
        <end position="450"/>
    </location>
</feature>
<dbReference type="EMBL" id="JAFBEI010000053">
    <property type="protein sequence ID" value="MBM7637040.1"/>
    <property type="molecule type" value="Genomic_DNA"/>
</dbReference>
<feature type="transmembrane region" description="Helical" evidence="1">
    <location>
        <begin position="332"/>
        <end position="357"/>
    </location>
</feature>
<dbReference type="RefSeq" id="WP_205017893.1">
    <property type="nucleotide sequence ID" value="NZ_JAFBEI010000053.1"/>
</dbReference>
<feature type="transmembrane region" description="Helical" evidence="1">
    <location>
        <begin position="363"/>
        <end position="385"/>
    </location>
</feature>
<keyword evidence="1" id="KW-1133">Transmembrane helix</keyword>
<keyword evidence="1" id="KW-0812">Transmembrane</keyword>
<feature type="transmembrane region" description="Helical" evidence="1">
    <location>
        <begin position="165"/>
        <end position="185"/>
    </location>
</feature>
<feature type="transmembrane region" description="Helical" evidence="1">
    <location>
        <begin position="241"/>
        <end position="263"/>
    </location>
</feature>
<dbReference type="Proteomes" id="UP000809081">
    <property type="component" value="Unassembled WGS sequence"/>
</dbReference>
<reference evidence="2 3" key="1">
    <citation type="submission" date="2021-01" db="EMBL/GenBank/DDBJ databases">
        <title>Genomic Encyclopedia of Type Strains, Phase IV (KMG-IV): sequencing the most valuable type-strain genomes for metagenomic binning, comparative biology and taxonomic classification.</title>
        <authorList>
            <person name="Goeker M."/>
        </authorList>
    </citation>
    <scope>NUCLEOTIDE SEQUENCE [LARGE SCALE GENOMIC DNA]</scope>
    <source>
        <strain evidence="2 3">DSM 27513</strain>
    </source>
</reference>
<feature type="transmembrane region" description="Helical" evidence="1">
    <location>
        <begin position="134"/>
        <end position="153"/>
    </location>
</feature>
<feature type="transmembrane region" description="Helical" evidence="1">
    <location>
        <begin position="405"/>
        <end position="423"/>
    </location>
</feature>
<accession>A0ABS2PNN8</accession>
<evidence type="ECO:0000313" key="3">
    <source>
        <dbReference type="Proteomes" id="UP000809081"/>
    </source>
</evidence>
<name>A0ABS2PNN8_9STRE</name>
<sequence>MFARKVLLYSYYQIQNQLRGMSLTLKAFWVLDWFDSFLQPLFFALIFFVVNPSNQLIFLFGFLPLLFNSVNGLDVTQRILSDRASKRSFQLVGFSEKEYARGNDIVSSMRVFLSNLIYSLTILLISYFQYPQLFLPLLLIDLCLLALQPLVFIWRYHLLAIPRNLLTLLSKFLTFQTMTLVVLIMNIRRLLNVDSRLFILVALLCLLVLGLVFFLKRLIVKAEVTNAPLLMEFKIALNENGSAPLAILLIPLACLFLAIYLTVKIRTEIPLTDNQNHFNVIGLAYTYLPLALLMIIQIGLIYYYSYDLEGERMRRERYMGDFIRYKVRNKLYLAYVLSLPFYVIYLISFLIFCATSLEETLAYLFVYTFGFALQPLFFFFTSLLFPKQKETLLGLDQGTSNLAQYSAIMISLSTSMISAYYMANTRSFFSLNTFYMLLIFIVLVLVLRVLMERRIVQLEE</sequence>
<proteinExistence type="predicted"/>